<dbReference type="InterPro" id="IPR000873">
    <property type="entry name" value="AMP-dep_synth/lig_dom"/>
</dbReference>
<dbReference type="EMBL" id="DVIT01000014">
    <property type="protein sequence ID" value="HIS46636.1"/>
    <property type="molecule type" value="Genomic_DNA"/>
</dbReference>
<comment type="caution">
    <text evidence="5">The sequence shown here is derived from an EMBL/GenBank/DDBJ whole genome shotgun (WGS) entry which is preliminary data.</text>
</comment>
<dbReference type="Gene3D" id="3.40.50.12780">
    <property type="entry name" value="N-terminal domain of ligase-like"/>
    <property type="match status" value="1"/>
</dbReference>
<keyword evidence="1" id="KW-0547">Nucleotide-binding</keyword>
<comment type="catalytic activity">
    <reaction evidence="3">
        <text>a long-chain fatty acid + ATP + CoA = a long-chain fatty acyl-CoA + AMP + diphosphate</text>
        <dbReference type="Rhea" id="RHEA:15421"/>
        <dbReference type="ChEBI" id="CHEBI:30616"/>
        <dbReference type="ChEBI" id="CHEBI:33019"/>
        <dbReference type="ChEBI" id="CHEBI:57287"/>
        <dbReference type="ChEBI" id="CHEBI:57560"/>
        <dbReference type="ChEBI" id="CHEBI:83139"/>
        <dbReference type="ChEBI" id="CHEBI:456215"/>
        <dbReference type="EC" id="6.2.1.3"/>
    </reaction>
    <physiologicalReaction direction="left-to-right" evidence="3">
        <dbReference type="Rhea" id="RHEA:15422"/>
    </physiologicalReaction>
</comment>
<dbReference type="AlphaFoldDB" id="A0A9D1JPY4"/>
<dbReference type="InterPro" id="IPR042099">
    <property type="entry name" value="ANL_N_sf"/>
</dbReference>
<feature type="domain" description="AMP-dependent synthetase/ligase" evidence="4">
    <location>
        <begin position="20"/>
        <end position="406"/>
    </location>
</feature>
<evidence type="ECO:0000313" key="5">
    <source>
        <dbReference type="EMBL" id="HIS46636.1"/>
    </source>
</evidence>
<evidence type="ECO:0000256" key="1">
    <source>
        <dbReference type="ARBA" id="ARBA00022741"/>
    </source>
</evidence>
<evidence type="ECO:0000256" key="3">
    <source>
        <dbReference type="ARBA" id="ARBA00024484"/>
    </source>
</evidence>
<dbReference type="PROSITE" id="PS00455">
    <property type="entry name" value="AMP_BINDING"/>
    <property type="match status" value="1"/>
</dbReference>
<dbReference type="PANTHER" id="PTHR43272">
    <property type="entry name" value="LONG-CHAIN-FATTY-ACID--COA LIGASE"/>
    <property type="match status" value="1"/>
</dbReference>
<dbReference type="Proteomes" id="UP000823927">
    <property type="component" value="Unassembled WGS sequence"/>
</dbReference>
<evidence type="ECO:0000256" key="2">
    <source>
        <dbReference type="ARBA" id="ARBA00022840"/>
    </source>
</evidence>
<name>A0A9D1JPY4_9FIRM</name>
<dbReference type="InterPro" id="IPR045851">
    <property type="entry name" value="AMP-bd_C_sf"/>
</dbReference>
<dbReference type="GO" id="GO:0004467">
    <property type="term" value="F:long-chain fatty acid-CoA ligase activity"/>
    <property type="evidence" value="ECO:0007669"/>
    <property type="project" value="UniProtKB-EC"/>
</dbReference>
<dbReference type="Pfam" id="PF00501">
    <property type="entry name" value="AMP-binding"/>
    <property type="match status" value="1"/>
</dbReference>
<dbReference type="SUPFAM" id="SSF56801">
    <property type="entry name" value="Acetyl-CoA synthetase-like"/>
    <property type="match status" value="1"/>
</dbReference>
<protein>
    <submittedName>
        <fullName evidence="5">AMP-binding protein</fullName>
    </submittedName>
</protein>
<organism evidence="5 6">
    <name type="scientific">Candidatus Scybalocola faecigallinarum</name>
    <dbReference type="NCBI Taxonomy" id="2840941"/>
    <lineage>
        <taxon>Bacteria</taxon>
        <taxon>Bacillati</taxon>
        <taxon>Bacillota</taxon>
        <taxon>Clostridia</taxon>
        <taxon>Lachnospirales</taxon>
        <taxon>Lachnospiraceae</taxon>
        <taxon>Lachnospiraceae incertae sedis</taxon>
        <taxon>Candidatus Scybalocola (ex Gilroy et al. 2021)</taxon>
    </lineage>
</organism>
<dbReference type="GO" id="GO:0016020">
    <property type="term" value="C:membrane"/>
    <property type="evidence" value="ECO:0007669"/>
    <property type="project" value="TreeGrafter"/>
</dbReference>
<reference evidence="5" key="2">
    <citation type="journal article" date="2021" name="PeerJ">
        <title>Extensive microbial diversity within the chicken gut microbiome revealed by metagenomics and culture.</title>
        <authorList>
            <person name="Gilroy R."/>
            <person name="Ravi A."/>
            <person name="Getino M."/>
            <person name="Pursley I."/>
            <person name="Horton D.L."/>
            <person name="Alikhan N.F."/>
            <person name="Baker D."/>
            <person name="Gharbi K."/>
            <person name="Hall N."/>
            <person name="Watson M."/>
            <person name="Adriaenssens E.M."/>
            <person name="Foster-Nyarko E."/>
            <person name="Jarju S."/>
            <person name="Secka A."/>
            <person name="Antonio M."/>
            <person name="Oren A."/>
            <person name="Chaudhuri R.R."/>
            <person name="La Ragione R."/>
            <person name="Hildebrand F."/>
            <person name="Pallen M.J."/>
        </authorList>
    </citation>
    <scope>NUCLEOTIDE SEQUENCE</scope>
    <source>
        <strain evidence="5">CHK178-757</strain>
    </source>
</reference>
<gene>
    <name evidence="5" type="ORF">IAB46_03575</name>
</gene>
<dbReference type="PANTHER" id="PTHR43272:SF33">
    <property type="entry name" value="AMP-BINDING DOMAIN-CONTAINING PROTEIN-RELATED"/>
    <property type="match status" value="1"/>
</dbReference>
<dbReference type="Gene3D" id="3.30.300.30">
    <property type="match status" value="1"/>
</dbReference>
<reference evidence="5" key="1">
    <citation type="submission" date="2020-10" db="EMBL/GenBank/DDBJ databases">
        <authorList>
            <person name="Gilroy R."/>
        </authorList>
    </citation>
    <scope>NUCLEOTIDE SEQUENCE</scope>
    <source>
        <strain evidence="5">CHK178-757</strain>
    </source>
</reference>
<accession>A0A9D1JPY4</accession>
<keyword evidence="2" id="KW-0067">ATP-binding</keyword>
<evidence type="ECO:0000313" key="6">
    <source>
        <dbReference type="Proteomes" id="UP000823927"/>
    </source>
</evidence>
<proteinExistence type="predicted"/>
<evidence type="ECO:0000259" key="4">
    <source>
        <dbReference type="Pfam" id="PF00501"/>
    </source>
</evidence>
<dbReference type="Pfam" id="PF23562">
    <property type="entry name" value="AMP-binding_C_3"/>
    <property type="match status" value="1"/>
</dbReference>
<dbReference type="GO" id="GO:0005524">
    <property type="term" value="F:ATP binding"/>
    <property type="evidence" value="ECO:0007669"/>
    <property type="project" value="UniProtKB-KW"/>
</dbReference>
<sequence length="550" mass="61131">MKQISSKESHYYESFKDFLQDTAVRFEGRTAITTYDRKGTPKEISYEQMKDDAFAVARALYANGLSGKHVAILGENSYEWLAVYFGIAVSGGTAVCIDTEHTDEIIIRMITQADAQAIFVSESMMELGMRACKEDSRIQKLIVLGKNTGDGETLEQFLNAGKTAEAESWITDFHPDGRKDASIVYTSGTTSTAKPVRLSHRAILFNAADSLTLLDSRDRVFNSLPLYHTYGLTCGMLCPLIRGLNVCISCDPKRMIQEMTLFKPGMLVAVPLIIEIAERLLWGILEKNGQKAKVQRMIKLEGAVHKPGSLAVSKVRECIRGTLFENLDIILSGGAYLSNAVAVDLLHFGIVVLQGYGITECSPSISCNRNEDFSLDSVGVPLPGWQIKFDDGEILVKGYSLMNGYYGAEELTKASFDEDGWFRTGDMGYLDKKGHVHITGRKKNLIVMKNGKKVAAEELEQELKKMPLVKEVLVYGAPCGNSADDVKIAAAVYPDPERTEGMSSYEILEKLQAYVDEMNKELPLYKHIQMVNIQEKGFEYTAAHKIKRNQ</sequence>
<dbReference type="InterPro" id="IPR020845">
    <property type="entry name" value="AMP-binding_CS"/>
</dbReference>